<dbReference type="InterPro" id="IPR003838">
    <property type="entry name" value="ABC3_permease_C"/>
</dbReference>
<keyword evidence="5 6" id="KW-0472">Membrane</keyword>
<keyword evidence="4 6" id="KW-1133">Transmembrane helix</keyword>
<feature type="domain" description="ABC3 transporter permease C-terminal" evidence="7">
    <location>
        <begin position="305"/>
        <end position="424"/>
    </location>
</feature>
<dbReference type="Proteomes" id="UP001230220">
    <property type="component" value="Unassembled WGS sequence"/>
</dbReference>
<dbReference type="InterPro" id="IPR050250">
    <property type="entry name" value="Macrolide_Exporter_MacB"/>
</dbReference>
<feature type="transmembrane region" description="Helical" evidence="6">
    <location>
        <begin position="344"/>
        <end position="366"/>
    </location>
</feature>
<proteinExistence type="predicted"/>
<sequence>MNFLKRAFLYCFRKKIKTSILFLILTFLSSFLILTMAIQDASIDVTSDVKSAVDGKIRIEIDDTDKMTKSENEWGTTYTYNGDYITDDIVKAIEKVDGVVDYNSSNPQGFWGAARNFKYFSGSFDTSGFDNIGDLSSYTASLSSKKNTEFTSGKYKLESGRHIEPDDKHVVMLSKELTDYNNLKVGDTIELYNLDTDSIVKLEIIGIFSGTEGISKDAISASDIPANQGFVDYKTMNENFGREINGLPKLDIYINSPKGIDKVYEEIKNLPELEGKSLKVVMDNKEAETIENPLESFEELLSNAIIVIIAVSTIILTLILATWIRGRKREIGIYLAVGKSKVNIILQLFSEVALIAIVAFAVSYFISTMIAQGLGTYVISQFADVDTVTIAVSAEYLTQVFAIGGIIILIAVGITSYSIIRLKPRDIIAKAE</sequence>
<protein>
    <submittedName>
        <fullName evidence="8">ABC-type antimicrobial peptide transport system permease subunit</fullName>
    </submittedName>
</protein>
<dbReference type="PANTHER" id="PTHR30572">
    <property type="entry name" value="MEMBRANE COMPONENT OF TRANSPORTER-RELATED"/>
    <property type="match status" value="1"/>
</dbReference>
<accession>A0ABU0E613</accession>
<keyword evidence="3 6" id="KW-0812">Transmembrane</keyword>
<evidence type="ECO:0000256" key="2">
    <source>
        <dbReference type="ARBA" id="ARBA00022475"/>
    </source>
</evidence>
<dbReference type="PANTHER" id="PTHR30572:SF9">
    <property type="entry name" value="ABC TRANSPORTER PERMEASE PROTEIN"/>
    <property type="match status" value="1"/>
</dbReference>
<evidence type="ECO:0000259" key="7">
    <source>
        <dbReference type="Pfam" id="PF02687"/>
    </source>
</evidence>
<evidence type="ECO:0000313" key="9">
    <source>
        <dbReference type="Proteomes" id="UP001230220"/>
    </source>
</evidence>
<evidence type="ECO:0000256" key="1">
    <source>
        <dbReference type="ARBA" id="ARBA00004651"/>
    </source>
</evidence>
<reference evidence="8 9" key="1">
    <citation type="submission" date="2023-07" db="EMBL/GenBank/DDBJ databases">
        <title>Genomic Encyclopedia of Type Strains, Phase IV (KMG-IV): sequencing the most valuable type-strain genomes for metagenomic binning, comparative biology and taxonomic classification.</title>
        <authorList>
            <person name="Goeker M."/>
        </authorList>
    </citation>
    <scope>NUCLEOTIDE SEQUENCE [LARGE SCALE GENOMIC DNA]</scope>
    <source>
        <strain evidence="8 9">DSM 16784</strain>
    </source>
</reference>
<dbReference type="Pfam" id="PF02687">
    <property type="entry name" value="FtsX"/>
    <property type="match status" value="1"/>
</dbReference>
<feature type="transmembrane region" description="Helical" evidence="6">
    <location>
        <begin position="396"/>
        <end position="420"/>
    </location>
</feature>
<keyword evidence="9" id="KW-1185">Reference proteome</keyword>
<keyword evidence="2" id="KW-1003">Cell membrane</keyword>
<gene>
    <name evidence="8" type="ORF">J2S15_002891</name>
</gene>
<organism evidence="8 9">
    <name type="scientific">Breznakia pachnodae</name>
    <dbReference type="NCBI Taxonomy" id="265178"/>
    <lineage>
        <taxon>Bacteria</taxon>
        <taxon>Bacillati</taxon>
        <taxon>Bacillota</taxon>
        <taxon>Erysipelotrichia</taxon>
        <taxon>Erysipelotrichales</taxon>
        <taxon>Erysipelotrichaceae</taxon>
        <taxon>Breznakia</taxon>
    </lineage>
</organism>
<name>A0ABU0E613_9FIRM</name>
<comment type="caution">
    <text evidence="8">The sequence shown here is derived from an EMBL/GenBank/DDBJ whole genome shotgun (WGS) entry which is preliminary data.</text>
</comment>
<evidence type="ECO:0000256" key="4">
    <source>
        <dbReference type="ARBA" id="ARBA00022989"/>
    </source>
</evidence>
<dbReference type="EMBL" id="JAUSUR010000005">
    <property type="protein sequence ID" value="MDQ0362138.1"/>
    <property type="molecule type" value="Genomic_DNA"/>
</dbReference>
<evidence type="ECO:0000313" key="8">
    <source>
        <dbReference type="EMBL" id="MDQ0362138.1"/>
    </source>
</evidence>
<feature type="transmembrane region" description="Helical" evidence="6">
    <location>
        <begin position="300"/>
        <end position="324"/>
    </location>
</feature>
<evidence type="ECO:0000256" key="5">
    <source>
        <dbReference type="ARBA" id="ARBA00023136"/>
    </source>
</evidence>
<evidence type="ECO:0000256" key="3">
    <source>
        <dbReference type="ARBA" id="ARBA00022692"/>
    </source>
</evidence>
<comment type="subcellular location">
    <subcellularLocation>
        <location evidence="1">Cell membrane</location>
        <topology evidence="1">Multi-pass membrane protein</topology>
    </subcellularLocation>
</comment>
<dbReference type="RefSeq" id="WP_307409477.1">
    <property type="nucleotide sequence ID" value="NZ_JAUSUR010000005.1"/>
</dbReference>
<evidence type="ECO:0000256" key="6">
    <source>
        <dbReference type="SAM" id="Phobius"/>
    </source>
</evidence>